<dbReference type="Gene3D" id="3.30.450.40">
    <property type="match status" value="1"/>
</dbReference>
<dbReference type="PROSITE" id="PS51078">
    <property type="entry name" value="ICLR_ED"/>
    <property type="match status" value="1"/>
</dbReference>
<dbReference type="GO" id="GO:0003700">
    <property type="term" value="F:DNA-binding transcription factor activity"/>
    <property type="evidence" value="ECO:0007669"/>
    <property type="project" value="TreeGrafter"/>
</dbReference>
<evidence type="ECO:0000256" key="3">
    <source>
        <dbReference type="ARBA" id="ARBA00023163"/>
    </source>
</evidence>
<dbReference type="GO" id="GO:0045892">
    <property type="term" value="P:negative regulation of DNA-templated transcription"/>
    <property type="evidence" value="ECO:0007669"/>
    <property type="project" value="TreeGrafter"/>
</dbReference>
<dbReference type="InterPro" id="IPR005471">
    <property type="entry name" value="Tscrpt_reg_IclR_N"/>
</dbReference>
<dbReference type="SUPFAM" id="SSF55781">
    <property type="entry name" value="GAF domain-like"/>
    <property type="match status" value="1"/>
</dbReference>
<keyword evidence="1" id="KW-0805">Transcription regulation</keyword>
<dbReference type="EMBL" id="FTNI01000048">
    <property type="protein sequence ID" value="SIS23864.1"/>
    <property type="molecule type" value="Genomic_DNA"/>
</dbReference>
<dbReference type="InterPro" id="IPR014757">
    <property type="entry name" value="Tscrpt_reg_IclR_C"/>
</dbReference>
<keyword evidence="7" id="KW-1185">Reference proteome</keyword>
<keyword evidence="2" id="KW-0238">DNA-binding</keyword>
<evidence type="ECO:0000313" key="7">
    <source>
        <dbReference type="Proteomes" id="UP000186096"/>
    </source>
</evidence>
<dbReference type="PANTHER" id="PTHR30136">
    <property type="entry name" value="HELIX-TURN-HELIX TRANSCRIPTIONAL REGULATOR, ICLR FAMILY"/>
    <property type="match status" value="1"/>
</dbReference>
<organism evidence="6 7">
    <name type="scientific">Microbispora rosea</name>
    <dbReference type="NCBI Taxonomy" id="58117"/>
    <lineage>
        <taxon>Bacteria</taxon>
        <taxon>Bacillati</taxon>
        <taxon>Actinomycetota</taxon>
        <taxon>Actinomycetes</taxon>
        <taxon>Streptosporangiales</taxon>
        <taxon>Streptosporangiaceae</taxon>
        <taxon>Microbispora</taxon>
    </lineage>
</organism>
<evidence type="ECO:0000256" key="1">
    <source>
        <dbReference type="ARBA" id="ARBA00023015"/>
    </source>
</evidence>
<feature type="domain" description="IclR-ED" evidence="5">
    <location>
        <begin position="90"/>
        <end position="279"/>
    </location>
</feature>
<name>A0A1N7HG39_9ACTN</name>
<sequence>MQNAVGRSTKPAAYPIESVDNALRLLTLLRNRTDVPAVIAGDGAGPPGFELGPGLGVVEVARQLGIAPSTAHRLLAMLVHHGFAVQDLKRKYHLGPAFSVTPASARSGRDLRAVMRPSLVALSRQLDETVHLMALQGSAVRFVDGIEAAHADRVGTREGMVLPAHNTAGGRALLAQFTKAELESLYSHGLPVVYGPAVSELPELVSKLNAVRRRGYAINDEESERNIVSVAVVLKDTDGVVRGALAVAVRPSRCPNSLIPKIGKALMAEASRMAPDLCDIA</sequence>
<dbReference type="Pfam" id="PF09339">
    <property type="entry name" value="HTH_IclR"/>
    <property type="match status" value="1"/>
</dbReference>
<dbReference type="Pfam" id="PF01614">
    <property type="entry name" value="IclR_C"/>
    <property type="match status" value="1"/>
</dbReference>
<protein>
    <submittedName>
        <fullName evidence="6">Transcriptional regulator, IclR family</fullName>
    </submittedName>
</protein>
<dbReference type="SMART" id="SM00346">
    <property type="entry name" value="HTH_ICLR"/>
    <property type="match status" value="1"/>
</dbReference>
<dbReference type="SUPFAM" id="SSF46785">
    <property type="entry name" value="Winged helix' DNA-binding domain"/>
    <property type="match status" value="1"/>
</dbReference>
<dbReference type="InterPro" id="IPR036390">
    <property type="entry name" value="WH_DNA-bd_sf"/>
</dbReference>
<dbReference type="STRING" id="58117.SAMN05421833_14829"/>
<evidence type="ECO:0000256" key="2">
    <source>
        <dbReference type="ARBA" id="ARBA00023125"/>
    </source>
</evidence>
<dbReference type="Gene3D" id="1.10.10.10">
    <property type="entry name" value="Winged helix-like DNA-binding domain superfamily/Winged helix DNA-binding domain"/>
    <property type="match status" value="1"/>
</dbReference>
<gene>
    <name evidence="6" type="ORF">SAMN05421833_14829</name>
</gene>
<feature type="domain" description="HTH iclR-type" evidence="4">
    <location>
        <begin position="16"/>
        <end position="96"/>
    </location>
</feature>
<keyword evidence="3" id="KW-0804">Transcription</keyword>
<evidence type="ECO:0000313" key="6">
    <source>
        <dbReference type="EMBL" id="SIS23864.1"/>
    </source>
</evidence>
<dbReference type="PROSITE" id="PS51077">
    <property type="entry name" value="HTH_ICLR"/>
    <property type="match status" value="1"/>
</dbReference>
<evidence type="ECO:0000259" key="5">
    <source>
        <dbReference type="PROSITE" id="PS51078"/>
    </source>
</evidence>
<reference evidence="7" key="1">
    <citation type="submission" date="2017-01" db="EMBL/GenBank/DDBJ databases">
        <authorList>
            <person name="Varghese N."/>
            <person name="Submissions S."/>
        </authorList>
    </citation>
    <scope>NUCLEOTIDE SEQUENCE [LARGE SCALE GENOMIC DNA]</scope>
    <source>
        <strain evidence="7">ATCC 12950</strain>
    </source>
</reference>
<dbReference type="RefSeq" id="WP_159454904.1">
    <property type="nucleotide sequence ID" value="NZ_FTNI01000048.1"/>
</dbReference>
<dbReference type="PANTHER" id="PTHR30136:SF24">
    <property type="entry name" value="HTH-TYPE TRANSCRIPTIONAL REPRESSOR ALLR"/>
    <property type="match status" value="1"/>
</dbReference>
<dbReference type="InterPro" id="IPR036388">
    <property type="entry name" value="WH-like_DNA-bd_sf"/>
</dbReference>
<proteinExistence type="predicted"/>
<evidence type="ECO:0000259" key="4">
    <source>
        <dbReference type="PROSITE" id="PS51077"/>
    </source>
</evidence>
<dbReference type="Proteomes" id="UP000186096">
    <property type="component" value="Unassembled WGS sequence"/>
</dbReference>
<dbReference type="InterPro" id="IPR029016">
    <property type="entry name" value="GAF-like_dom_sf"/>
</dbReference>
<dbReference type="InterPro" id="IPR050707">
    <property type="entry name" value="HTH_MetabolicPath_Reg"/>
</dbReference>
<dbReference type="GO" id="GO:0003677">
    <property type="term" value="F:DNA binding"/>
    <property type="evidence" value="ECO:0007669"/>
    <property type="project" value="UniProtKB-KW"/>
</dbReference>
<dbReference type="OrthoDB" id="7274111at2"/>
<dbReference type="AlphaFoldDB" id="A0A1N7HG39"/>
<accession>A0A1N7HG39</accession>